<protein>
    <submittedName>
        <fullName evidence="1">Uncharacterized protein</fullName>
    </submittedName>
</protein>
<dbReference type="Proteomes" id="UP000289326">
    <property type="component" value="Chromosome"/>
</dbReference>
<reference evidence="1 2" key="1">
    <citation type="submission" date="2019-01" db="EMBL/GenBank/DDBJ databases">
        <title>Complete sequence and annotation of the Mycoplasma phocirhinis strain 852T genome.</title>
        <authorList>
            <person name="Frasca S.Jr."/>
            <person name="Kutish G.F."/>
            <person name="Castellanos Gell J."/>
            <person name="Michaels D.L."/>
            <person name="Brown D.R."/>
        </authorList>
    </citation>
    <scope>NUCLEOTIDE SEQUENCE [LARGE SCALE GENOMIC DNA]</scope>
    <source>
        <strain evidence="1 2">852</strain>
    </source>
</reference>
<dbReference type="KEGG" id="mphi:EG856_01160"/>
<organism evidence="1 2">
    <name type="scientific">Mycoplasmopsis phocirhinis</name>
    <dbReference type="NCBI Taxonomy" id="142650"/>
    <lineage>
        <taxon>Bacteria</taxon>
        <taxon>Bacillati</taxon>
        <taxon>Mycoplasmatota</taxon>
        <taxon>Mycoplasmoidales</taxon>
        <taxon>Metamycoplasmataceae</taxon>
        <taxon>Mycoplasmopsis</taxon>
    </lineage>
</organism>
<sequence length="123" mass="13941">MFWGLILCLFSTKSSILPVIILVINVDGITIAIAIKNFQKIANEVKDNKIILKNKIAMGNEKFNDLRFKILNFIKIIFIVSPTKNIEIGTKIIIFWLWISWLLKSLVANNQIINSGKTILAAI</sequence>
<gene>
    <name evidence="1" type="ORF">EG856_01160</name>
</gene>
<keyword evidence="2" id="KW-1185">Reference proteome</keyword>
<evidence type="ECO:0000313" key="1">
    <source>
        <dbReference type="EMBL" id="QBF34986.1"/>
    </source>
</evidence>
<dbReference type="AlphaFoldDB" id="A0A4P6MQH1"/>
<accession>A0A4P6MQH1</accession>
<name>A0A4P6MQH1_9BACT</name>
<dbReference type="EMBL" id="CP034841">
    <property type="protein sequence ID" value="QBF34986.1"/>
    <property type="molecule type" value="Genomic_DNA"/>
</dbReference>
<proteinExistence type="predicted"/>
<evidence type="ECO:0000313" key="2">
    <source>
        <dbReference type="Proteomes" id="UP000289326"/>
    </source>
</evidence>